<dbReference type="EMBL" id="JADWVN010000028">
    <property type="protein sequence ID" value="MBL7528070.1"/>
    <property type="molecule type" value="Genomic_DNA"/>
</dbReference>
<evidence type="ECO:0000256" key="1">
    <source>
        <dbReference type="SAM" id="SignalP"/>
    </source>
</evidence>
<evidence type="ECO:0000313" key="3">
    <source>
        <dbReference type="Proteomes" id="UP000809910"/>
    </source>
</evidence>
<evidence type="ECO:0008006" key="4">
    <source>
        <dbReference type="Google" id="ProtNLM"/>
    </source>
</evidence>
<dbReference type="Proteomes" id="UP000809910">
    <property type="component" value="Unassembled WGS sequence"/>
</dbReference>
<feature type="chain" id="PRO_5047093150" description="Cupin domain protein" evidence="1">
    <location>
        <begin position="22"/>
        <end position="121"/>
    </location>
</feature>
<dbReference type="Gene3D" id="2.60.120.10">
    <property type="entry name" value="Jelly Rolls"/>
    <property type="match status" value="1"/>
</dbReference>
<sequence length="121" mass="13956">MKRYFMTVLIGLLMNPVTVLYAEVQATKRIEQFTNSKVKVWQTIIYPTSAKVLPMHRHDHERVLVALTDGVLKITNNKGAVHYLKLKKNKAYYLTKDVPGELHNDENVSDHPIKVMVIELN</sequence>
<protein>
    <recommendedName>
        <fullName evidence="4">Cupin domain protein</fullName>
    </recommendedName>
</protein>
<keyword evidence="1" id="KW-0732">Signal</keyword>
<keyword evidence="3" id="KW-1185">Reference proteome</keyword>
<organism evidence="2 3">
    <name type="scientific">Legionella bononiensis</name>
    <dbReference type="NCBI Taxonomy" id="2793102"/>
    <lineage>
        <taxon>Bacteria</taxon>
        <taxon>Pseudomonadati</taxon>
        <taxon>Pseudomonadota</taxon>
        <taxon>Gammaproteobacteria</taxon>
        <taxon>Legionellales</taxon>
        <taxon>Legionellaceae</taxon>
        <taxon>Legionella</taxon>
    </lineage>
</organism>
<reference evidence="2 3" key="1">
    <citation type="submission" date="2020-12" db="EMBL/GenBank/DDBJ databases">
        <title>WGS of Legionella: environmental sample.</title>
        <authorList>
            <person name="Cristino S."/>
            <person name="Girolamini L."/>
            <person name="Salaris S."/>
            <person name="Pascale M.R."/>
            <person name="Mazzotta M."/>
            <person name="Orsini M."/>
            <person name="Grottola A."/>
        </authorList>
    </citation>
    <scope>NUCLEOTIDE SEQUENCE [LARGE SCALE GENOMIC DNA]</scope>
    <source>
        <strain evidence="2 3">30cs62</strain>
    </source>
</reference>
<proteinExistence type="predicted"/>
<dbReference type="InterPro" id="IPR014710">
    <property type="entry name" value="RmlC-like_jellyroll"/>
</dbReference>
<evidence type="ECO:0000313" key="2">
    <source>
        <dbReference type="EMBL" id="MBL7528070.1"/>
    </source>
</evidence>
<gene>
    <name evidence="2" type="ORF">I5282_16025</name>
</gene>
<comment type="caution">
    <text evidence="2">The sequence shown here is derived from an EMBL/GenBank/DDBJ whole genome shotgun (WGS) entry which is preliminary data.</text>
</comment>
<feature type="signal peptide" evidence="1">
    <location>
        <begin position="1"/>
        <end position="21"/>
    </location>
</feature>
<accession>A0ABS1WFE2</accession>
<name>A0ABS1WFE2_9GAMM</name>